<dbReference type="GO" id="GO:0033202">
    <property type="term" value="C:DNA helicase complex"/>
    <property type="evidence" value="ECO:0007669"/>
    <property type="project" value="TreeGrafter"/>
</dbReference>
<dbReference type="Proteomes" id="UP000309215">
    <property type="component" value="Unassembled WGS sequence"/>
</dbReference>
<evidence type="ECO:0000256" key="6">
    <source>
        <dbReference type="ARBA" id="ARBA00023125"/>
    </source>
</evidence>
<evidence type="ECO:0000256" key="7">
    <source>
        <dbReference type="ARBA" id="ARBA00023235"/>
    </source>
</evidence>
<dbReference type="PROSITE" id="PS51217">
    <property type="entry name" value="UVRD_HELICASE_CTER"/>
    <property type="match status" value="1"/>
</dbReference>
<dbReference type="PROSITE" id="PS51198">
    <property type="entry name" value="UVRD_HELICASE_ATP_BIND"/>
    <property type="match status" value="1"/>
</dbReference>
<feature type="compositionally biased region" description="Basic and acidic residues" evidence="12">
    <location>
        <begin position="717"/>
        <end position="733"/>
    </location>
</feature>
<feature type="region of interest" description="Disordered" evidence="12">
    <location>
        <begin position="1"/>
        <end position="27"/>
    </location>
</feature>
<keyword evidence="3 11" id="KW-0378">Hydrolase</keyword>
<evidence type="ECO:0000256" key="3">
    <source>
        <dbReference type="ARBA" id="ARBA00022801"/>
    </source>
</evidence>
<evidence type="ECO:0000256" key="8">
    <source>
        <dbReference type="ARBA" id="ARBA00034617"/>
    </source>
</evidence>
<keyword evidence="5 11" id="KW-0067">ATP-binding</keyword>
<dbReference type="Gene3D" id="1.10.10.160">
    <property type="match status" value="1"/>
</dbReference>
<dbReference type="GO" id="GO:0005524">
    <property type="term" value="F:ATP binding"/>
    <property type="evidence" value="ECO:0007669"/>
    <property type="project" value="UniProtKB-UniRule"/>
</dbReference>
<reference evidence="15 16" key="1">
    <citation type="submission" date="2019-04" db="EMBL/GenBank/DDBJ databases">
        <authorList>
            <person name="Li Y."/>
            <person name="Wang J."/>
        </authorList>
    </citation>
    <scope>NUCLEOTIDE SEQUENCE [LARGE SCALE GENOMIC DNA]</scope>
    <source>
        <strain evidence="15 16">DSM 14668</strain>
    </source>
</reference>
<dbReference type="InterPro" id="IPR013986">
    <property type="entry name" value="DExx_box_DNA_helicase_dom_sf"/>
</dbReference>
<dbReference type="GO" id="GO:0003677">
    <property type="term" value="F:DNA binding"/>
    <property type="evidence" value="ECO:0007669"/>
    <property type="project" value="UniProtKB-KW"/>
</dbReference>
<dbReference type="CDD" id="cd18807">
    <property type="entry name" value="SF1_C_UvrD"/>
    <property type="match status" value="1"/>
</dbReference>
<feature type="compositionally biased region" description="Basic residues" evidence="12">
    <location>
        <begin position="1"/>
        <end position="10"/>
    </location>
</feature>
<protein>
    <recommendedName>
        <fullName evidence="9">DNA 3'-5' helicase</fullName>
        <ecNumber evidence="9">5.6.2.4</ecNumber>
    </recommendedName>
</protein>
<feature type="region of interest" description="Disordered" evidence="12">
    <location>
        <begin position="715"/>
        <end position="782"/>
    </location>
</feature>
<dbReference type="Gene3D" id="1.10.486.10">
    <property type="entry name" value="PCRA, domain 4"/>
    <property type="match status" value="1"/>
</dbReference>
<dbReference type="GO" id="GO:0043138">
    <property type="term" value="F:3'-5' DNA helicase activity"/>
    <property type="evidence" value="ECO:0007669"/>
    <property type="project" value="UniProtKB-EC"/>
</dbReference>
<dbReference type="InterPro" id="IPR000212">
    <property type="entry name" value="DNA_helicase_UvrD/REP"/>
</dbReference>
<organism evidence="15 16">
    <name type="scientific">Polyangium fumosum</name>
    <dbReference type="NCBI Taxonomy" id="889272"/>
    <lineage>
        <taxon>Bacteria</taxon>
        <taxon>Pseudomonadati</taxon>
        <taxon>Myxococcota</taxon>
        <taxon>Polyangia</taxon>
        <taxon>Polyangiales</taxon>
        <taxon>Polyangiaceae</taxon>
        <taxon>Polyangium</taxon>
    </lineage>
</organism>
<keyword evidence="2 11" id="KW-0547">Nucleotide-binding</keyword>
<dbReference type="AlphaFoldDB" id="A0A4U1J733"/>
<evidence type="ECO:0000256" key="1">
    <source>
        <dbReference type="ARBA" id="ARBA00009922"/>
    </source>
</evidence>
<evidence type="ECO:0000256" key="10">
    <source>
        <dbReference type="ARBA" id="ARBA00048988"/>
    </source>
</evidence>
<keyword evidence="4 11" id="KW-0347">Helicase</keyword>
<comment type="similarity">
    <text evidence="1">Belongs to the helicase family. UvrD subfamily.</text>
</comment>
<evidence type="ECO:0000256" key="9">
    <source>
        <dbReference type="ARBA" id="ARBA00034808"/>
    </source>
</evidence>
<evidence type="ECO:0000256" key="5">
    <source>
        <dbReference type="ARBA" id="ARBA00022840"/>
    </source>
</evidence>
<dbReference type="GO" id="GO:0005829">
    <property type="term" value="C:cytosol"/>
    <property type="evidence" value="ECO:0007669"/>
    <property type="project" value="TreeGrafter"/>
</dbReference>
<sequence length="830" mass="92216">MRIGLKRRVPKEREDVASFSKGKCGSGSVSCGRTVPASSVWASHRAEPRATAPSVTDLVAFPPPAFPEPADELNEPQARAVAHAEGPLVVFAGAGSGKTRVITYRIANLLAVHRVPPYRVLAVTFTNKAAGEMRRRIASLAGDEIAKELWIGTFHATCARLLRRFHDAAGLERNFVIYDDSDQRAVVARVLKELSLDDKRYPPRQVLSRIHKEKQEGRGPDAFEPQGFFDDAILKVYEGYERYLRKANAVDFDDLILSVLRIAEDPKSLAGDDLRARFRYVLVDEFQDVNQVQYRLVRALAASRNLCVVGDDDQSIYRWRGADVRIVRNFRRDFPDAAIVKLEQNYRSTGNVVRAALGVIKPAKDREPKELWTARDPGEPVVVVAAQNEHDEAAWVAERVREAQARGVPLGEVAIFYRVHAQSRVLEEVLRAERIPYQIVGGMRFFERAEVKDGLSYLRILDNPKSDVDLERIINVPARKIGGATLDRLTQVANALNVPLYEAILPLTDRGGLGTAAKKSLLAFRDLIEGLREKAASAPPSDLAREVLERTGYARMLDEDDSAESDARKQNLQELVGSILDYEAEAAAAGQVGTLSGYLERVTLSSDIDALEDAPRVSMMTVHAAKGLEFDTVFITGMEDELFPFKGPDPKRNEDIEEERRLAYVAVTRARERLFVTHTARRMIFGNTRFGVPSRFITDFPVASVKPLMTAAASSERSFRDGYRDGHRDEPARPRGPWSHPMDRGSDAPARSFSTRSPSTPARAPGERYIEREPGEASSEGGLARGARVMHEKFGVGAIIDVDPGDDPIATVKFSGWGVKRIKARFLRTE</sequence>
<feature type="binding site" evidence="11">
    <location>
        <begin position="92"/>
        <end position="99"/>
    </location>
    <ligand>
        <name>ATP</name>
        <dbReference type="ChEBI" id="CHEBI:30616"/>
    </ligand>
</feature>
<feature type="domain" description="UvrD-like helicase ATP-binding" evidence="13">
    <location>
        <begin position="71"/>
        <end position="349"/>
    </location>
</feature>
<keyword evidence="16" id="KW-1185">Reference proteome</keyword>
<keyword evidence="7" id="KW-0413">Isomerase</keyword>
<dbReference type="InterPro" id="IPR027417">
    <property type="entry name" value="P-loop_NTPase"/>
</dbReference>
<evidence type="ECO:0000259" key="14">
    <source>
        <dbReference type="PROSITE" id="PS51217"/>
    </source>
</evidence>
<dbReference type="PANTHER" id="PTHR11070:SF55">
    <property type="entry name" value="DNA 3'-5' HELICASE"/>
    <property type="match status" value="1"/>
</dbReference>
<dbReference type="Pfam" id="PF13361">
    <property type="entry name" value="UvrD_C"/>
    <property type="match status" value="1"/>
</dbReference>
<proteinExistence type="inferred from homology"/>
<comment type="catalytic activity">
    <reaction evidence="8">
        <text>Couples ATP hydrolysis with the unwinding of duplex DNA by translocating in the 3'-5' direction.</text>
        <dbReference type="EC" id="5.6.2.4"/>
    </reaction>
</comment>
<dbReference type="GO" id="GO:0009314">
    <property type="term" value="P:response to radiation"/>
    <property type="evidence" value="ECO:0007669"/>
    <property type="project" value="UniProtKB-ARBA"/>
</dbReference>
<dbReference type="EMBL" id="SSMQ01000031">
    <property type="protein sequence ID" value="TKD03137.1"/>
    <property type="molecule type" value="Genomic_DNA"/>
</dbReference>
<feature type="domain" description="UvrD-like helicase C-terminal" evidence="14">
    <location>
        <begin position="350"/>
        <end position="627"/>
    </location>
</feature>
<evidence type="ECO:0000256" key="2">
    <source>
        <dbReference type="ARBA" id="ARBA00022741"/>
    </source>
</evidence>
<evidence type="ECO:0000256" key="11">
    <source>
        <dbReference type="PROSITE-ProRule" id="PRU00560"/>
    </source>
</evidence>
<dbReference type="CDD" id="cd17932">
    <property type="entry name" value="DEXQc_UvrD"/>
    <property type="match status" value="1"/>
</dbReference>
<dbReference type="GO" id="GO:0016887">
    <property type="term" value="F:ATP hydrolysis activity"/>
    <property type="evidence" value="ECO:0007669"/>
    <property type="project" value="RHEA"/>
</dbReference>
<dbReference type="Gene3D" id="3.40.50.300">
    <property type="entry name" value="P-loop containing nucleotide triphosphate hydrolases"/>
    <property type="match status" value="2"/>
</dbReference>
<dbReference type="Pfam" id="PF00580">
    <property type="entry name" value="UvrD-helicase"/>
    <property type="match status" value="1"/>
</dbReference>
<dbReference type="InterPro" id="IPR014016">
    <property type="entry name" value="UvrD-like_ATP-bd"/>
</dbReference>
<dbReference type="OrthoDB" id="9810135at2"/>
<dbReference type="InterPro" id="IPR014017">
    <property type="entry name" value="DNA_helicase_UvrD-like_C"/>
</dbReference>
<dbReference type="GO" id="GO:0000725">
    <property type="term" value="P:recombinational repair"/>
    <property type="evidence" value="ECO:0007669"/>
    <property type="project" value="TreeGrafter"/>
</dbReference>
<evidence type="ECO:0000256" key="4">
    <source>
        <dbReference type="ARBA" id="ARBA00022806"/>
    </source>
</evidence>
<dbReference type="FunFam" id="1.10.10.160:FF:000001">
    <property type="entry name" value="ATP-dependent DNA helicase"/>
    <property type="match status" value="1"/>
</dbReference>
<comment type="caution">
    <text evidence="15">The sequence shown here is derived from an EMBL/GenBank/DDBJ whole genome shotgun (WGS) entry which is preliminary data.</text>
</comment>
<keyword evidence="6" id="KW-0238">DNA-binding</keyword>
<feature type="compositionally biased region" description="Basic and acidic residues" evidence="12">
    <location>
        <begin position="765"/>
        <end position="775"/>
    </location>
</feature>
<dbReference type="SUPFAM" id="SSF52540">
    <property type="entry name" value="P-loop containing nucleoside triphosphate hydrolases"/>
    <property type="match status" value="1"/>
</dbReference>
<gene>
    <name evidence="15" type="ORF">E8A74_26810</name>
</gene>
<evidence type="ECO:0000313" key="15">
    <source>
        <dbReference type="EMBL" id="TKD03137.1"/>
    </source>
</evidence>
<evidence type="ECO:0000259" key="13">
    <source>
        <dbReference type="PROSITE" id="PS51198"/>
    </source>
</evidence>
<name>A0A4U1J733_9BACT</name>
<evidence type="ECO:0000313" key="16">
    <source>
        <dbReference type="Proteomes" id="UP000309215"/>
    </source>
</evidence>
<dbReference type="PANTHER" id="PTHR11070">
    <property type="entry name" value="UVRD / RECB / PCRA DNA HELICASE FAMILY MEMBER"/>
    <property type="match status" value="1"/>
</dbReference>
<accession>A0A4U1J733</accession>
<comment type="catalytic activity">
    <reaction evidence="10">
        <text>ATP + H2O = ADP + phosphate + H(+)</text>
        <dbReference type="Rhea" id="RHEA:13065"/>
        <dbReference type="ChEBI" id="CHEBI:15377"/>
        <dbReference type="ChEBI" id="CHEBI:15378"/>
        <dbReference type="ChEBI" id="CHEBI:30616"/>
        <dbReference type="ChEBI" id="CHEBI:43474"/>
        <dbReference type="ChEBI" id="CHEBI:456216"/>
        <dbReference type="EC" id="5.6.2.4"/>
    </reaction>
</comment>
<dbReference type="EC" id="5.6.2.4" evidence="9"/>
<evidence type="ECO:0000256" key="12">
    <source>
        <dbReference type="SAM" id="MobiDB-lite"/>
    </source>
</evidence>